<dbReference type="PANTHER" id="PTHR43762">
    <property type="entry name" value="L-GULONOLACTONE OXIDASE"/>
    <property type="match status" value="1"/>
</dbReference>
<dbReference type="PROSITE" id="PS51387">
    <property type="entry name" value="FAD_PCMH"/>
    <property type="match status" value="1"/>
</dbReference>
<dbReference type="Gene3D" id="3.30.70.2520">
    <property type="match status" value="1"/>
</dbReference>
<name>A0ABT8RBM5_9BACT</name>
<gene>
    <name evidence="4" type="ORF">Q0590_24690</name>
</gene>
<organism evidence="4 5">
    <name type="scientific">Rhodocytophaga aerolata</name>
    <dbReference type="NCBI Taxonomy" id="455078"/>
    <lineage>
        <taxon>Bacteria</taxon>
        <taxon>Pseudomonadati</taxon>
        <taxon>Bacteroidota</taxon>
        <taxon>Cytophagia</taxon>
        <taxon>Cytophagales</taxon>
        <taxon>Rhodocytophagaceae</taxon>
        <taxon>Rhodocytophaga</taxon>
    </lineage>
</organism>
<evidence type="ECO:0000313" key="4">
    <source>
        <dbReference type="EMBL" id="MDO1449497.1"/>
    </source>
</evidence>
<dbReference type="Proteomes" id="UP001168528">
    <property type="component" value="Unassembled WGS sequence"/>
</dbReference>
<dbReference type="InterPro" id="IPR016169">
    <property type="entry name" value="FAD-bd_PCMH_sub2"/>
</dbReference>
<dbReference type="SUPFAM" id="SSF56176">
    <property type="entry name" value="FAD-binding/transporter-associated domain-like"/>
    <property type="match status" value="2"/>
</dbReference>
<dbReference type="InterPro" id="IPR010031">
    <property type="entry name" value="FAD_lactone_oxidase-like"/>
</dbReference>
<sequence length="602" mass="67683">MSPTTNLQASLSKIGAMANDEQAVDELVELLATTPAEAPLDEEGDETPEVTGLVAFSSEEFDIKHNEFITNPAGTWEFAKPVSMLFPHSLKGVVNAVRYAEENHLKIKGLGSRHSFSLAPATDHCYIDLSKTFTYSLGKHNETVHSLDQSSLDLLKDGISKKQHFDALGGLTIRMINHILCPDNNNDIARFGRKRMYNMGGGDVQTFAGAFSTGTHGSGGKYSAYHDMIRSILLVSSEGKVYRVEPTNGITDPDKHQLYYNNHPEKVKVLLIQDDDKFYSLLVSMGCFGIIYSAIIEVAEMTLLHADNYYYQSGWTANLKQTLQKPVLPADPEEEYFYYIQLNPYKLKRKKNPSILVKEIKPSNVPGSGKKETRRKIWPSVFTNWPLSVNLIRHITNSGLMPKKRIIESALRSQNDNTRKGRGYTDIAYKIWNAGSGKTKSIGTGIEIAFPAEEAPEAIDLLLACIEKVSSMGRGYYLNAPIALRFVRPSKAYLAPNYHTYQGKQVAEWCYVEILRVNSKAAEDDKKELEIFTHLQTMMYLKGGRPHWGLNFGFPFTVELLHKLYPKFNEWLAAYRFFNFKGTFESEFTRKAGLDPIAAPVV</sequence>
<evidence type="ECO:0000313" key="5">
    <source>
        <dbReference type="Proteomes" id="UP001168528"/>
    </source>
</evidence>
<dbReference type="EMBL" id="JAUKPO010000019">
    <property type="protein sequence ID" value="MDO1449497.1"/>
    <property type="molecule type" value="Genomic_DNA"/>
</dbReference>
<evidence type="ECO:0000259" key="3">
    <source>
        <dbReference type="PROSITE" id="PS51387"/>
    </source>
</evidence>
<dbReference type="Pfam" id="PF04030">
    <property type="entry name" value="ALO"/>
    <property type="match status" value="1"/>
</dbReference>
<feature type="domain" description="FAD-binding PCMH-type" evidence="3">
    <location>
        <begin position="77"/>
        <end position="301"/>
    </location>
</feature>
<keyword evidence="2" id="KW-0560">Oxidoreductase</keyword>
<keyword evidence="5" id="KW-1185">Reference proteome</keyword>
<dbReference type="InterPro" id="IPR016166">
    <property type="entry name" value="FAD-bd_PCMH"/>
</dbReference>
<keyword evidence="1" id="KW-0285">Flavoprotein</keyword>
<dbReference type="Gene3D" id="3.30.465.10">
    <property type="match status" value="1"/>
</dbReference>
<dbReference type="PANTHER" id="PTHR43762:SF1">
    <property type="entry name" value="D-ARABINONO-1,4-LACTONE OXIDASE"/>
    <property type="match status" value="1"/>
</dbReference>
<dbReference type="RefSeq" id="WP_302040300.1">
    <property type="nucleotide sequence ID" value="NZ_JAUKPO010000019.1"/>
</dbReference>
<dbReference type="InterPro" id="IPR016167">
    <property type="entry name" value="FAD-bd_PCMH_sub1"/>
</dbReference>
<dbReference type="Gene3D" id="3.30.43.10">
    <property type="entry name" value="Uridine Diphospho-n-acetylenolpyruvylglucosamine Reductase, domain 2"/>
    <property type="match status" value="1"/>
</dbReference>
<dbReference type="InterPro" id="IPR007173">
    <property type="entry name" value="ALO_C"/>
</dbReference>
<evidence type="ECO:0000256" key="2">
    <source>
        <dbReference type="ARBA" id="ARBA00023002"/>
    </source>
</evidence>
<protein>
    <submittedName>
        <fullName evidence="4">D-arabinono-1,4-lactone oxidase</fullName>
    </submittedName>
</protein>
<dbReference type="InterPro" id="IPR036318">
    <property type="entry name" value="FAD-bd_PCMH-like_sf"/>
</dbReference>
<proteinExistence type="predicted"/>
<reference evidence="4" key="1">
    <citation type="submission" date="2023-07" db="EMBL/GenBank/DDBJ databases">
        <title>The genome sequence of Rhodocytophaga aerolata KACC 12507.</title>
        <authorList>
            <person name="Zhang X."/>
        </authorList>
    </citation>
    <scope>NUCLEOTIDE SEQUENCE</scope>
    <source>
        <strain evidence="4">KACC 12507</strain>
    </source>
</reference>
<evidence type="ECO:0000256" key="1">
    <source>
        <dbReference type="ARBA" id="ARBA00022827"/>
    </source>
</evidence>
<comment type="caution">
    <text evidence="4">The sequence shown here is derived from an EMBL/GenBank/DDBJ whole genome shotgun (WGS) entry which is preliminary data.</text>
</comment>
<accession>A0ABT8RBM5</accession>
<keyword evidence="1" id="KW-0274">FAD</keyword>